<gene>
    <name evidence="2" type="ORF">WA026_001870</name>
</gene>
<keyword evidence="3" id="KW-1185">Reference proteome</keyword>
<dbReference type="EMBL" id="JARQZJ010000091">
    <property type="protein sequence ID" value="KAK9883685.1"/>
    <property type="molecule type" value="Genomic_DNA"/>
</dbReference>
<reference evidence="2 3" key="1">
    <citation type="submission" date="2023-03" db="EMBL/GenBank/DDBJ databases">
        <title>Genome insight into feeding habits of ladybird beetles.</title>
        <authorList>
            <person name="Li H.-S."/>
            <person name="Huang Y.-H."/>
            <person name="Pang H."/>
        </authorList>
    </citation>
    <scope>NUCLEOTIDE SEQUENCE [LARGE SCALE GENOMIC DNA]</scope>
    <source>
        <strain evidence="2">SYSU_2023b</strain>
        <tissue evidence="2">Whole body</tissue>
    </source>
</reference>
<organism evidence="2 3">
    <name type="scientific">Henosepilachna vigintioctopunctata</name>
    <dbReference type="NCBI Taxonomy" id="420089"/>
    <lineage>
        <taxon>Eukaryota</taxon>
        <taxon>Metazoa</taxon>
        <taxon>Ecdysozoa</taxon>
        <taxon>Arthropoda</taxon>
        <taxon>Hexapoda</taxon>
        <taxon>Insecta</taxon>
        <taxon>Pterygota</taxon>
        <taxon>Neoptera</taxon>
        <taxon>Endopterygota</taxon>
        <taxon>Coleoptera</taxon>
        <taxon>Polyphaga</taxon>
        <taxon>Cucujiformia</taxon>
        <taxon>Coccinelloidea</taxon>
        <taxon>Coccinellidae</taxon>
        <taxon>Epilachninae</taxon>
        <taxon>Epilachnini</taxon>
        <taxon>Henosepilachna</taxon>
    </lineage>
</organism>
<comment type="caution">
    <text evidence="2">The sequence shown here is derived from an EMBL/GenBank/DDBJ whole genome shotgun (WGS) entry which is preliminary data.</text>
</comment>
<evidence type="ECO:0000256" key="1">
    <source>
        <dbReference type="SAM" id="MobiDB-lite"/>
    </source>
</evidence>
<feature type="compositionally biased region" description="Basic and acidic residues" evidence="1">
    <location>
        <begin position="20"/>
        <end position="29"/>
    </location>
</feature>
<evidence type="ECO:0000313" key="3">
    <source>
        <dbReference type="Proteomes" id="UP001431783"/>
    </source>
</evidence>
<evidence type="ECO:0000313" key="2">
    <source>
        <dbReference type="EMBL" id="KAK9883685.1"/>
    </source>
</evidence>
<protein>
    <submittedName>
        <fullName evidence="2">Uncharacterized protein</fullName>
    </submittedName>
</protein>
<feature type="compositionally biased region" description="Polar residues" evidence="1">
    <location>
        <begin position="30"/>
        <end position="40"/>
    </location>
</feature>
<proteinExistence type="predicted"/>
<name>A0AAW1UUN7_9CUCU</name>
<dbReference type="Proteomes" id="UP001431783">
    <property type="component" value="Unassembled WGS sequence"/>
</dbReference>
<feature type="region of interest" description="Disordered" evidence="1">
    <location>
        <begin position="1"/>
        <end position="40"/>
    </location>
</feature>
<dbReference type="AlphaFoldDB" id="A0AAW1UUN7"/>
<sequence>MDEDEKGLEGGEQDEEDDEPKSKKAKTTDNTKGNSSEKQTSMEFVYYEAAVVEDENRQHDFLCGSFEQPKTTHLIYRNNSKDLNFCSLFLLNKI</sequence>
<accession>A0AAW1UUN7</accession>
<feature type="compositionally biased region" description="Acidic residues" evidence="1">
    <location>
        <begin position="1"/>
        <end position="19"/>
    </location>
</feature>